<dbReference type="NCBIfam" id="TIGR00745">
    <property type="entry name" value="apbA_panE"/>
    <property type="match status" value="1"/>
</dbReference>
<dbReference type="Pfam" id="PF02558">
    <property type="entry name" value="ApbA"/>
    <property type="match status" value="1"/>
</dbReference>
<evidence type="ECO:0000256" key="9">
    <source>
        <dbReference type="ARBA" id="ARBA00032024"/>
    </source>
</evidence>
<comment type="catalytic activity">
    <reaction evidence="10 11">
        <text>(R)-pantoate + NADP(+) = 2-dehydropantoate + NADPH + H(+)</text>
        <dbReference type="Rhea" id="RHEA:16233"/>
        <dbReference type="ChEBI" id="CHEBI:11561"/>
        <dbReference type="ChEBI" id="CHEBI:15378"/>
        <dbReference type="ChEBI" id="CHEBI:15980"/>
        <dbReference type="ChEBI" id="CHEBI:57783"/>
        <dbReference type="ChEBI" id="CHEBI:58349"/>
        <dbReference type="EC" id="1.1.1.169"/>
    </reaction>
</comment>
<dbReference type="SUPFAM" id="SSF48179">
    <property type="entry name" value="6-phosphogluconate dehydrogenase C-terminal domain-like"/>
    <property type="match status" value="1"/>
</dbReference>
<evidence type="ECO:0000313" key="14">
    <source>
        <dbReference type="EMBL" id="MCR8634984.1"/>
    </source>
</evidence>
<protein>
    <recommendedName>
        <fullName evidence="5 11">2-dehydropantoate 2-reductase</fullName>
        <ecNumber evidence="4 11">1.1.1.169</ecNumber>
    </recommendedName>
    <alternativeName>
        <fullName evidence="9 11">Ketopantoate reductase</fullName>
    </alternativeName>
</protein>
<evidence type="ECO:0000256" key="3">
    <source>
        <dbReference type="ARBA" id="ARBA00007870"/>
    </source>
</evidence>
<evidence type="ECO:0000256" key="6">
    <source>
        <dbReference type="ARBA" id="ARBA00022655"/>
    </source>
</evidence>
<dbReference type="Pfam" id="PF08546">
    <property type="entry name" value="ApbA_C"/>
    <property type="match status" value="1"/>
</dbReference>
<dbReference type="InterPro" id="IPR013332">
    <property type="entry name" value="KPR_N"/>
</dbReference>
<dbReference type="InterPro" id="IPR008927">
    <property type="entry name" value="6-PGluconate_DH-like_C_sf"/>
</dbReference>
<evidence type="ECO:0000256" key="8">
    <source>
        <dbReference type="ARBA" id="ARBA00023002"/>
    </source>
</evidence>
<dbReference type="PANTHER" id="PTHR43765">
    <property type="entry name" value="2-DEHYDROPANTOATE 2-REDUCTASE-RELATED"/>
    <property type="match status" value="1"/>
</dbReference>
<accession>A0ABT1YP82</accession>
<organism evidence="14 15">
    <name type="scientific">Paenibacillus radicis</name>
    <name type="common">ex Xue et al. 2023</name>
    <dbReference type="NCBI Taxonomy" id="2972489"/>
    <lineage>
        <taxon>Bacteria</taxon>
        <taxon>Bacillati</taxon>
        <taxon>Bacillota</taxon>
        <taxon>Bacilli</taxon>
        <taxon>Bacillales</taxon>
        <taxon>Paenibacillaceae</taxon>
        <taxon>Paenibacillus</taxon>
    </lineage>
</organism>
<dbReference type="InterPro" id="IPR003710">
    <property type="entry name" value="ApbA"/>
</dbReference>
<feature type="domain" description="Ketopantoate reductase N-terminal" evidence="12">
    <location>
        <begin position="9"/>
        <end position="177"/>
    </location>
</feature>
<keyword evidence="7 11" id="KW-0521">NADP</keyword>
<feature type="domain" description="Ketopantoate reductase C-terminal" evidence="13">
    <location>
        <begin position="210"/>
        <end position="332"/>
    </location>
</feature>
<evidence type="ECO:0000256" key="1">
    <source>
        <dbReference type="ARBA" id="ARBA00002919"/>
    </source>
</evidence>
<evidence type="ECO:0000256" key="7">
    <source>
        <dbReference type="ARBA" id="ARBA00022857"/>
    </source>
</evidence>
<dbReference type="SUPFAM" id="SSF51735">
    <property type="entry name" value="NAD(P)-binding Rossmann-fold domains"/>
    <property type="match status" value="1"/>
</dbReference>
<evidence type="ECO:0000313" key="15">
    <source>
        <dbReference type="Proteomes" id="UP001300012"/>
    </source>
</evidence>
<gene>
    <name evidence="14" type="ORF">NV381_27670</name>
</gene>
<evidence type="ECO:0000256" key="5">
    <source>
        <dbReference type="ARBA" id="ARBA00019465"/>
    </source>
</evidence>
<keyword evidence="6 11" id="KW-0566">Pantothenate biosynthesis</keyword>
<name>A0ABT1YP82_9BACL</name>
<dbReference type="InterPro" id="IPR013328">
    <property type="entry name" value="6PGD_dom2"/>
</dbReference>
<keyword evidence="8 11" id="KW-0560">Oxidoreductase</keyword>
<dbReference type="Proteomes" id="UP001300012">
    <property type="component" value="Unassembled WGS sequence"/>
</dbReference>
<comment type="function">
    <text evidence="1 11">Catalyzes the NADPH-dependent reduction of ketopantoate into pantoic acid.</text>
</comment>
<sequence>MKWRYQMKIRVIGAGAMGMLVASRLIRVSAEVELVTRTSEQAQLIREQGLLLTTGIGTSPSNNNERDTFKISPRVFSFEEATAYAITDIETSELPDIVLLMMKQTSITGELASAIQLQLRKPTSRLVCFQNGIGHIELLQRYIPQEQLLIAVTTEGALKHSPRHVEHTGRGMTWVGDDSNGIRTKNDKGLVKNFKNLLNNAGFTVNLSNNITSKVWNKLLINSVINPITSILQVRNGQLTDLPASYALMRSLFDEGVVLADKLGIELANDLWEQLLEVCRKTANNQSSMLQDVLSQRRTENEAITGGLLAKARETEVEMPTHNTMYLLLQSIEQQWETI</sequence>
<dbReference type="PANTHER" id="PTHR43765:SF2">
    <property type="entry name" value="2-DEHYDROPANTOATE 2-REDUCTASE"/>
    <property type="match status" value="1"/>
</dbReference>
<evidence type="ECO:0000256" key="11">
    <source>
        <dbReference type="RuleBase" id="RU362068"/>
    </source>
</evidence>
<keyword evidence="15" id="KW-1185">Reference proteome</keyword>
<dbReference type="Gene3D" id="3.40.50.720">
    <property type="entry name" value="NAD(P)-binding Rossmann-like Domain"/>
    <property type="match status" value="1"/>
</dbReference>
<reference evidence="14 15" key="1">
    <citation type="submission" date="2022-08" db="EMBL/GenBank/DDBJ databases">
        <title>Paenibacillus endoradicis sp. nov., Paenibacillus radicibacter sp. nov and Paenibacillus pararadicis sp. nov., three cold-adapted plant growth-promoting bacteria isolated from root of Larix gmelinii in Great Khingan.</title>
        <authorList>
            <person name="Xue H."/>
        </authorList>
    </citation>
    <scope>NUCLEOTIDE SEQUENCE [LARGE SCALE GENOMIC DNA]</scope>
    <source>
        <strain evidence="14 15">N5-1-1-5</strain>
    </source>
</reference>
<dbReference type="InterPro" id="IPR013752">
    <property type="entry name" value="KPA_reductase"/>
</dbReference>
<evidence type="ECO:0000256" key="2">
    <source>
        <dbReference type="ARBA" id="ARBA00004994"/>
    </source>
</evidence>
<dbReference type="InterPro" id="IPR036291">
    <property type="entry name" value="NAD(P)-bd_dom_sf"/>
</dbReference>
<dbReference type="Gene3D" id="1.10.1040.10">
    <property type="entry name" value="N-(1-d-carboxylethyl)-l-norvaline Dehydrogenase, domain 2"/>
    <property type="match status" value="1"/>
</dbReference>
<dbReference type="EMBL" id="JANQBD010000023">
    <property type="protein sequence ID" value="MCR8634984.1"/>
    <property type="molecule type" value="Genomic_DNA"/>
</dbReference>
<comment type="caution">
    <text evidence="14">The sequence shown here is derived from an EMBL/GenBank/DDBJ whole genome shotgun (WGS) entry which is preliminary data.</text>
</comment>
<evidence type="ECO:0000259" key="12">
    <source>
        <dbReference type="Pfam" id="PF02558"/>
    </source>
</evidence>
<evidence type="ECO:0000259" key="13">
    <source>
        <dbReference type="Pfam" id="PF08546"/>
    </source>
</evidence>
<evidence type="ECO:0000256" key="4">
    <source>
        <dbReference type="ARBA" id="ARBA00013014"/>
    </source>
</evidence>
<proteinExistence type="inferred from homology"/>
<dbReference type="EC" id="1.1.1.169" evidence="4 11"/>
<comment type="similarity">
    <text evidence="3 11">Belongs to the ketopantoate reductase family.</text>
</comment>
<comment type="pathway">
    <text evidence="2 11">Cofactor biosynthesis; (R)-pantothenate biosynthesis; (R)-pantoate from 3-methyl-2-oxobutanoate: step 2/2.</text>
</comment>
<evidence type="ECO:0000256" key="10">
    <source>
        <dbReference type="ARBA" id="ARBA00048793"/>
    </source>
</evidence>
<dbReference type="InterPro" id="IPR050838">
    <property type="entry name" value="Ketopantoate_reductase"/>
</dbReference>